<evidence type="ECO:0000313" key="3">
    <source>
        <dbReference type="EMBL" id="CUS31826.1"/>
    </source>
</evidence>
<keyword evidence="4" id="KW-1185">Reference proteome</keyword>
<feature type="domain" description="CAAX prenyl protease 2/Lysostaphin resistance protein A-like" evidence="2">
    <location>
        <begin position="6"/>
        <end position="73"/>
    </location>
</feature>
<organism evidence="3 4">
    <name type="scientific">Candidatus Nitrospira nitrosa</name>
    <dbReference type="NCBI Taxonomy" id="1742972"/>
    <lineage>
        <taxon>Bacteria</taxon>
        <taxon>Pseudomonadati</taxon>
        <taxon>Nitrospirota</taxon>
        <taxon>Nitrospiria</taxon>
        <taxon>Nitrospirales</taxon>
        <taxon>Nitrospiraceae</taxon>
        <taxon>Nitrospira</taxon>
    </lineage>
</organism>
<dbReference type="GO" id="GO:0004175">
    <property type="term" value="F:endopeptidase activity"/>
    <property type="evidence" value="ECO:0007669"/>
    <property type="project" value="UniProtKB-ARBA"/>
</dbReference>
<dbReference type="GO" id="GO:0080120">
    <property type="term" value="P:CAAX-box protein maturation"/>
    <property type="evidence" value="ECO:0007669"/>
    <property type="project" value="UniProtKB-ARBA"/>
</dbReference>
<dbReference type="AlphaFoldDB" id="A0A0S4L9N0"/>
<dbReference type="Proteomes" id="UP000199032">
    <property type="component" value="Unassembled WGS sequence"/>
</dbReference>
<name>A0A0S4L9N0_9BACT</name>
<dbReference type="InterPro" id="IPR003675">
    <property type="entry name" value="Rce1/LyrA-like_dom"/>
</dbReference>
<reference evidence="3 4" key="1">
    <citation type="submission" date="2015-10" db="EMBL/GenBank/DDBJ databases">
        <authorList>
            <person name="Gilbert D.G."/>
        </authorList>
    </citation>
    <scope>NUCLEOTIDE SEQUENCE [LARGE SCALE GENOMIC DNA]</scope>
    <source>
        <strain evidence="3">COMA1</strain>
    </source>
</reference>
<dbReference type="Pfam" id="PF02517">
    <property type="entry name" value="Rce1-like"/>
    <property type="match status" value="1"/>
</dbReference>
<accession>A0A0S4L9N0</accession>
<evidence type="ECO:0000256" key="1">
    <source>
        <dbReference type="SAM" id="Phobius"/>
    </source>
</evidence>
<dbReference type="EMBL" id="CZQA01000001">
    <property type="protein sequence ID" value="CUS31826.1"/>
    <property type="molecule type" value="Genomic_DNA"/>
</dbReference>
<keyword evidence="1" id="KW-0812">Transmembrane</keyword>
<feature type="transmembrane region" description="Helical" evidence="1">
    <location>
        <begin position="38"/>
        <end position="55"/>
    </location>
</feature>
<sequence>MQGELIERGWTRCWVYGLSSANIAVSLLFTVFHLWSHSPIWAALVFFPSLVFGYLRDQFNSTVPSSLMHMWYNGGYFFLIDSSQLPTQSDLQ</sequence>
<evidence type="ECO:0000313" key="4">
    <source>
        <dbReference type="Proteomes" id="UP000199032"/>
    </source>
</evidence>
<gene>
    <name evidence="3" type="ORF">COMA1_10285</name>
</gene>
<feature type="transmembrane region" description="Helical" evidence="1">
    <location>
        <begin position="12"/>
        <end position="32"/>
    </location>
</feature>
<keyword evidence="1" id="KW-1133">Transmembrane helix</keyword>
<evidence type="ECO:0000259" key="2">
    <source>
        <dbReference type="Pfam" id="PF02517"/>
    </source>
</evidence>
<proteinExistence type="predicted"/>
<protein>
    <recommendedName>
        <fullName evidence="2">CAAX prenyl protease 2/Lysostaphin resistance protein A-like domain-containing protein</fullName>
    </recommendedName>
</protein>
<keyword evidence="1" id="KW-0472">Membrane</keyword>
<dbReference type="STRING" id="1742972.COMA1_10285"/>